<name>A0ABY2X0B0_9RHOB</name>
<keyword evidence="3" id="KW-1185">Reference proteome</keyword>
<dbReference type="Pfam" id="PF01755">
    <property type="entry name" value="Glyco_transf_25"/>
    <property type="match status" value="1"/>
</dbReference>
<organism evidence="2 3">
    <name type="scientific">Ruegeria sediminis</name>
    <dbReference type="NCBI Taxonomy" id="2583820"/>
    <lineage>
        <taxon>Bacteria</taxon>
        <taxon>Pseudomonadati</taxon>
        <taxon>Pseudomonadota</taxon>
        <taxon>Alphaproteobacteria</taxon>
        <taxon>Rhodobacterales</taxon>
        <taxon>Roseobacteraceae</taxon>
        <taxon>Ruegeria</taxon>
    </lineage>
</organism>
<evidence type="ECO:0000313" key="3">
    <source>
        <dbReference type="Proteomes" id="UP001193035"/>
    </source>
</evidence>
<proteinExistence type="predicted"/>
<dbReference type="CDD" id="cd06532">
    <property type="entry name" value="Glyco_transf_25"/>
    <property type="match status" value="1"/>
</dbReference>
<sequence length="280" mass="31325">MQNDKPEPRSDIFYINLDRVPARRDFVERHFVERGLGLPTRLSATDAAAPGALDHAGYVPGTGGRWGLKLSEIACFESHRRIWQIAVERGLNAVAIFEDDLRLSCDAAPVIERLLENGDDFDLVKIDYCPKINRFGPFVDMNGVPVRELLTMASSAAGYILSGRGAEKLLAKSERYSDHLDDFLFTPGPGWRMFQSFPAVGVQAVWHKDPGDAPEVLKTSERTQAPEINCGLDKGPLWFRLRRELLAARRKLHWRFGGEARLLEQGGFVGHIPCAEDLDV</sequence>
<reference evidence="2 3" key="1">
    <citation type="submission" date="2019-05" db="EMBL/GenBank/DDBJ databases">
        <title>Ruegeria sp. nov., isolated from tidal flat.</title>
        <authorList>
            <person name="Kim W."/>
        </authorList>
    </citation>
    <scope>NUCLEOTIDE SEQUENCE [LARGE SCALE GENOMIC DNA]</scope>
    <source>
        <strain evidence="2 3">CAU 1488</strain>
    </source>
</reference>
<accession>A0ABY2X0B0</accession>
<gene>
    <name evidence="2" type="ORF">FGK63_06015</name>
</gene>
<dbReference type="InterPro" id="IPR002654">
    <property type="entry name" value="Glyco_trans_25"/>
</dbReference>
<dbReference type="EMBL" id="VCPD01000002">
    <property type="protein sequence ID" value="TMV08676.1"/>
    <property type="molecule type" value="Genomic_DNA"/>
</dbReference>
<feature type="domain" description="Glycosyl transferase family 25" evidence="1">
    <location>
        <begin position="11"/>
        <end position="182"/>
    </location>
</feature>
<dbReference type="Proteomes" id="UP001193035">
    <property type="component" value="Unassembled WGS sequence"/>
</dbReference>
<dbReference type="RefSeq" id="WP_138840704.1">
    <property type="nucleotide sequence ID" value="NZ_VCPD01000002.1"/>
</dbReference>
<comment type="caution">
    <text evidence="2">The sequence shown here is derived from an EMBL/GenBank/DDBJ whole genome shotgun (WGS) entry which is preliminary data.</text>
</comment>
<evidence type="ECO:0000259" key="1">
    <source>
        <dbReference type="Pfam" id="PF01755"/>
    </source>
</evidence>
<protein>
    <submittedName>
        <fullName evidence="2">Glycosyltransferase family 25 protein</fullName>
    </submittedName>
</protein>
<evidence type="ECO:0000313" key="2">
    <source>
        <dbReference type="EMBL" id="TMV08676.1"/>
    </source>
</evidence>